<dbReference type="eggNOG" id="COG3011">
    <property type="taxonomic scope" value="Bacteria"/>
</dbReference>
<protein>
    <recommendedName>
        <fullName evidence="3">Thiol-disulphide oxidoreductase DCC</fullName>
    </recommendedName>
</protein>
<dbReference type="InterPro" id="IPR007263">
    <property type="entry name" value="DCC1-like"/>
</dbReference>
<proteinExistence type="predicted"/>
<dbReference type="RefSeq" id="WP_011467886.1">
    <property type="nucleotide sequence ID" value="NC_007912.1"/>
</dbReference>
<gene>
    <name evidence="1" type="ordered locus">Sde_1404</name>
</gene>
<reference evidence="1 2" key="1">
    <citation type="journal article" date="2008" name="PLoS Genet.">
        <title>Complete genome sequence of the complex carbohydrate-degrading marine bacterium, Saccharophagus degradans strain 2-40 T.</title>
        <authorList>
            <person name="Weiner R.M."/>
            <person name="Taylor L.E.II."/>
            <person name="Henrissat B."/>
            <person name="Hauser L."/>
            <person name="Land M."/>
            <person name="Coutinho P.M."/>
            <person name="Rancurel C."/>
            <person name="Saunders E.H."/>
            <person name="Longmire A.G."/>
            <person name="Zhang H."/>
            <person name="Bayer E.A."/>
            <person name="Gilbert H.J."/>
            <person name="Larimer F."/>
            <person name="Zhulin I.B."/>
            <person name="Ekborg N.A."/>
            <person name="Lamed R."/>
            <person name="Richardson P.M."/>
            <person name="Borovok I."/>
            <person name="Hutcheson S."/>
        </authorList>
    </citation>
    <scope>NUCLEOTIDE SEQUENCE [LARGE SCALE GENOMIC DNA]</scope>
    <source>
        <strain evidence="2">2-40 / ATCC 43961 / DSM 17024</strain>
    </source>
</reference>
<dbReference type="Proteomes" id="UP000001947">
    <property type="component" value="Chromosome"/>
</dbReference>
<keyword evidence="2" id="KW-1185">Reference proteome</keyword>
<evidence type="ECO:0000313" key="2">
    <source>
        <dbReference type="Proteomes" id="UP000001947"/>
    </source>
</evidence>
<dbReference type="EMBL" id="CP000282">
    <property type="protein sequence ID" value="ABD80666.1"/>
    <property type="molecule type" value="Genomic_DNA"/>
</dbReference>
<name>Q21KW3_SACD2</name>
<dbReference type="HOGENOM" id="CLU_137220_0_0_6"/>
<dbReference type="KEGG" id="sde:Sde_1404"/>
<dbReference type="Pfam" id="PF04134">
    <property type="entry name" value="DCC1-like"/>
    <property type="match status" value="1"/>
</dbReference>
<accession>Q21KW3</accession>
<organism evidence="1 2">
    <name type="scientific">Saccharophagus degradans (strain 2-40 / ATCC 43961 / DSM 17024)</name>
    <dbReference type="NCBI Taxonomy" id="203122"/>
    <lineage>
        <taxon>Bacteria</taxon>
        <taxon>Pseudomonadati</taxon>
        <taxon>Pseudomonadota</taxon>
        <taxon>Gammaproteobacteria</taxon>
        <taxon>Cellvibrionales</taxon>
        <taxon>Cellvibrionaceae</taxon>
        <taxon>Saccharophagus</taxon>
    </lineage>
</organism>
<dbReference type="OrthoDB" id="9180348at2"/>
<evidence type="ECO:0000313" key="1">
    <source>
        <dbReference type="EMBL" id="ABD80666.1"/>
    </source>
</evidence>
<dbReference type="AlphaFoldDB" id="Q21KW3"/>
<dbReference type="GeneID" id="98613078"/>
<evidence type="ECO:0008006" key="3">
    <source>
        <dbReference type="Google" id="ProtNLM"/>
    </source>
</evidence>
<dbReference type="GO" id="GO:0015035">
    <property type="term" value="F:protein-disulfide reductase activity"/>
    <property type="evidence" value="ECO:0007669"/>
    <property type="project" value="InterPro"/>
</dbReference>
<sequence>MKPTLEEIWFVYDGECPICQMGATLFKVRDAVGMLNTVDARTELNHPVLQEINAAKLNLDEGMVIKYKGRLHQGEQALSLMAEIGAKGDVFNGLNRRLFRNSALVKLSYPIMRLGRDIAITLKGAGKINNLAK</sequence>